<keyword evidence="3" id="KW-0597">Phosphoprotein</keyword>
<dbReference type="Pfam" id="PF02518">
    <property type="entry name" value="HATPase_c"/>
    <property type="match status" value="1"/>
</dbReference>
<dbReference type="Gene3D" id="3.30.565.10">
    <property type="entry name" value="Histidine kinase-like ATPase, C-terminal domain"/>
    <property type="match status" value="1"/>
</dbReference>
<dbReference type="AlphaFoldDB" id="A0A5C6ZEP4"/>
<evidence type="ECO:0000256" key="1">
    <source>
        <dbReference type="ARBA" id="ARBA00000085"/>
    </source>
</evidence>
<keyword evidence="4" id="KW-0808">Transferase</keyword>
<name>A0A5C6ZEP4_9FLAO</name>
<dbReference type="PANTHER" id="PTHR45436:SF5">
    <property type="entry name" value="SENSOR HISTIDINE KINASE TRCS"/>
    <property type="match status" value="1"/>
</dbReference>
<keyword evidence="5 8" id="KW-0812">Transmembrane</keyword>
<evidence type="ECO:0000256" key="4">
    <source>
        <dbReference type="ARBA" id="ARBA00022679"/>
    </source>
</evidence>
<keyword evidence="6 10" id="KW-0418">Kinase</keyword>
<dbReference type="PROSITE" id="PS50109">
    <property type="entry name" value="HIS_KIN"/>
    <property type="match status" value="1"/>
</dbReference>
<dbReference type="RefSeq" id="WP_147087709.1">
    <property type="nucleotide sequence ID" value="NZ_VORM01000024.1"/>
</dbReference>
<dbReference type="GO" id="GO:0005886">
    <property type="term" value="C:plasma membrane"/>
    <property type="evidence" value="ECO:0007669"/>
    <property type="project" value="TreeGrafter"/>
</dbReference>
<evidence type="ECO:0000313" key="11">
    <source>
        <dbReference type="Proteomes" id="UP000321578"/>
    </source>
</evidence>
<evidence type="ECO:0000256" key="3">
    <source>
        <dbReference type="ARBA" id="ARBA00022553"/>
    </source>
</evidence>
<feature type="transmembrane region" description="Helical" evidence="8">
    <location>
        <begin position="136"/>
        <end position="159"/>
    </location>
</feature>
<accession>A0A5C6ZEP4</accession>
<keyword evidence="8" id="KW-0472">Membrane</keyword>
<dbReference type="InterPro" id="IPR003661">
    <property type="entry name" value="HisK_dim/P_dom"/>
</dbReference>
<dbReference type="Pfam" id="PF00512">
    <property type="entry name" value="HisKA"/>
    <property type="match status" value="1"/>
</dbReference>
<sequence>MKLLNHTSKYLLFLLLPILTVWAFLFYYAMLDEIYDSLDDGLENQKIILMQQMLRDASILEHANFDEHIYSFSRISKSTHENFEESYRDTLMFMHNEKEFEPVRIFETAIKHDDEAYYKLKIITSMVEEDDLIESLVYYLLGLYALLVLTILVMNNLILRKIWKPFYTLIGQLGKFRIEKNTFVDIPSSNIEEFSLLNTTISQLINKARSSYTDQKQFIENASHELQTPLAISINKLELFLEHQNLSQEQSKDIVTVLDNLGRLTRMNKSLLLLSKIENKQFEEATKVNFNTLTETIISDFEDFAKHRKVHISIDAKAEIFYQINQDLATILLSNLIKNALIHGNKNEHVLIAIEPNTWSISNKGEQMPLDDTVIFSRFKKASTSKKSTGLGLAISKAIADKYTLNLSYTFTDAHSFTLKFY</sequence>
<reference evidence="10 11" key="1">
    <citation type="submission" date="2019-08" db="EMBL/GenBank/DDBJ databases">
        <title>Genomes of Subsaximicrobium wynnwilliamsii strains.</title>
        <authorList>
            <person name="Bowman J.P."/>
        </authorList>
    </citation>
    <scope>NUCLEOTIDE SEQUENCE [LARGE SCALE GENOMIC DNA]</scope>
    <source>
        <strain evidence="10 11">2-80-2</strain>
    </source>
</reference>
<organism evidence="10 11">
    <name type="scientific">Subsaximicrobium wynnwilliamsii</name>
    <dbReference type="NCBI Taxonomy" id="291179"/>
    <lineage>
        <taxon>Bacteria</taxon>
        <taxon>Pseudomonadati</taxon>
        <taxon>Bacteroidota</taxon>
        <taxon>Flavobacteriia</taxon>
        <taxon>Flavobacteriales</taxon>
        <taxon>Flavobacteriaceae</taxon>
        <taxon>Subsaximicrobium</taxon>
    </lineage>
</organism>
<dbReference type="SUPFAM" id="SSF55874">
    <property type="entry name" value="ATPase domain of HSP90 chaperone/DNA topoisomerase II/histidine kinase"/>
    <property type="match status" value="1"/>
</dbReference>
<dbReference type="InterPro" id="IPR003594">
    <property type="entry name" value="HATPase_dom"/>
</dbReference>
<dbReference type="Proteomes" id="UP000321578">
    <property type="component" value="Unassembled WGS sequence"/>
</dbReference>
<dbReference type="CDD" id="cd00082">
    <property type="entry name" value="HisKA"/>
    <property type="match status" value="1"/>
</dbReference>
<feature type="domain" description="Histidine kinase" evidence="9">
    <location>
        <begin position="221"/>
        <end position="422"/>
    </location>
</feature>
<dbReference type="CDD" id="cd00075">
    <property type="entry name" value="HATPase"/>
    <property type="match status" value="1"/>
</dbReference>
<dbReference type="InterPro" id="IPR036097">
    <property type="entry name" value="HisK_dim/P_sf"/>
</dbReference>
<feature type="transmembrane region" description="Helical" evidence="8">
    <location>
        <begin position="12"/>
        <end position="30"/>
    </location>
</feature>
<dbReference type="PANTHER" id="PTHR45436">
    <property type="entry name" value="SENSOR HISTIDINE KINASE YKOH"/>
    <property type="match status" value="1"/>
</dbReference>
<comment type="caution">
    <text evidence="10">The sequence shown here is derived from an EMBL/GenBank/DDBJ whole genome shotgun (WGS) entry which is preliminary data.</text>
</comment>
<gene>
    <name evidence="10" type="ORF">ESY86_16470</name>
</gene>
<dbReference type="SUPFAM" id="SSF47384">
    <property type="entry name" value="Homodimeric domain of signal transducing histidine kinase"/>
    <property type="match status" value="1"/>
</dbReference>
<keyword evidence="11" id="KW-1185">Reference proteome</keyword>
<dbReference type="EMBL" id="VORO01000022">
    <property type="protein sequence ID" value="TXD87622.1"/>
    <property type="molecule type" value="Genomic_DNA"/>
</dbReference>
<evidence type="ECO:0000256" key="6">
    <source>
        <dbReference type="ARBA" id="ARBA00022777"/>
    </source>
</evidence>
<dbReference type="InterPro" id="IPR005467">
    <property type="entry name" value="His_kinase_dom"/>
</dbReference>
<evidence type="ECO:0000256" key="8">
    <source>
        <dbReference type="SAM" id="Phobius"/>
    </source>
</evidence>
<dbReference type="OrthoDB" id="1522504at2"/>
<dbReference type="SMART" id="SM00388">
    <property type="entry name" value="HisKA"/>
    <property type="match status" value="1"/>
</dbReference>
<evidence type="ECO:0000256" key="5">
    <source>
        <dbReference type="ARBA" id="ARBA00022692"/>
    </source>
</evidence>
<protein>
    <recommendedName>
        <fullName evidence="2">histidine kinase</fullName>
        <ecNumber evidence="2">2.7.13.3</ecNumber>
    </recommendedName>
</protein>
<comment type="catalytic activity">
    <reaction evidence="1">
        <text>ATP + protein L-histidine = ADP + protein N-phospho-L-histidine.</text>
        <dbReference type="EC" id="2.7.13.3"/>
    </reaction>
</comment>
<keyword evidence="7 8" id="KW-1133">Transmembrane helix</keyword>
<evidence type="ECO:0000259" key="9">
    <source>
        <dbReference type="PROSITE" id="PS50109"/>
    </source>
</evidence>
<evidence type="ECO:0000256" key="2">
    <source>
        <dbReference type="ARBA" id="ARBA00012438"/>
    </source>
</evidence>
<proteinExistence type="predicted"/>
<dbReference type="Gene3D" id="1.10.287.130">
    <property type="match status" value="1"/>
</dbReference>
<dbReference type="EC" id="2.7.13.3" evidence="2"/>
<evidence type="ECO:0000313" key="10">
    <source>
        <dbReference type="EMBL" id="TXD87622.1"/>
    </source>
</evidence>
<dbReference type="GO" id="GO:0000155">
    <property type="term" value="F:phosphorelay sensor kinase activity"/>
    <property type="evidence" value="ECO:0007669"/>
    <property type="project" value="InterPro"/>
</dbReference>
<dbReference type="InterPro" id="IPR036890">
    <property type="entry name" value="HATPase_C_sf"/>
</dbReference>
<dbReference type="InterPro" id="IPR050428">
    <property type="entry name" value="TCS_sensor_his_kinase"/>
</dbReference>
<evidence type="ECO:0000256" key="7">
    <source>
        <dbReference type="ARBA" id="ARBA00022989"/>
    </source>
</evidence>